<organism evidence="1">
    <name type="scientific">marine metagenome</name>
    <dbReference type="NCBI Taxonomy" id="408172"/>
    <lineage>
        <taxon>unclassified sequences</taxon>
        <taxon>metagenomes</taxon>
        <taxon>ecological metagenomes</taxon>
    </lineage>
</organism>
<dbReference type="AlphaFoldDB" id="A0A382KCA4"/>
<dbReference type="EMBL" id="UINC01079724">
    <property type="protein sequence ID" value="SVC21998.1"/>
    <property type="molecule type" value="Genomic_DNA"/>
</dbReference>
<feature type="non-terminal residue" evidence="1">
    <location>
        <position position="390"/>
    </location>
</feature>
<feature type="non-terminal residue" evidence="1">
    <location>
        <position position="1"/>
    </location>
</feature>
<protein>
    <submittedName>
        <fullName evidence="1">Uncharacterized protein</fullName>
    </submittedName>
</protein>
<dbReference type="Pfam" id="PF22860">
    <property type="entry name" value="DUF7017"/>
    <property type="match status" value="1"/>
</dbReference>
<proteinExistence type="predicted"/>
<sequence length="390" mass="44835">VITSKDVFAKRKEGCLDEAFQMAVELMKNPQRDEWDVKALAWCIISLIKRDASQGHPQNLPDYSQQLENLNIDPSDEVLTNKKQDALKLCKPNGLEILKAKTLSKEARHQEAANLFRKIINEGDHSEDVQTGLAWELYRLAKTMINQEPPNFHGSKKHLNDYFKLQVDKPSLLHTCFLQLADKLAKENKLNMGVFARIWGLEYLRPEDYEPYKTEEGNVFPSLAERVVLHASKDAVTRSAEEDLNYILPFINECIIKFPDNLWLKYRKAGTLLSIGQNDEAIPLGLEVVKNKFNEYWAWELLGDIHKPNSPETALSCYCKSLLCSKDINFVSKVKIKLAELLIEIKDFSRAKFEIEETITYQVQNKKRVSDSTELLKAQEWYEETSVPAS</sequence>
<dbReference type="InterPro" id="IPR011990">
    <property type="entry name" value="TPR-like_helical_dom_sf"/>
</dbReference>
<dbReference type="Gene3D" id="1.25.40.10">
    <property type="entry name" value="Tetratricopeptide repeat domain"/>
    <property type="match status" value="1"/>
</dbReference>
<name>A0A382KCA4_9ZZZZ</name>
<gene>
    <name evidence="1" type="ORF">METZ01_LOCUS274852</name>
</gene>
<evidence type="ECO:0000313" key="1">
    <source>
        <dbReference type="EMBL" id="SVC21998.1"/>
    </source>
</evidence>
<dbReference type="SUPFAM" id="SSF48452">
    <property type="entry name" value="TPR-like"/>
    <property type="match status" value="1"/>
</dbReference>
<accession>A0A382KCA4</accession>
<dbReference type="InterPro" id="IPR054283">
    <property type="entry name" value="DUF7017"/>
</dbReference>
<reference evidence="1" key="1">
    <citation type="submission" date="2018-05" db="EMBL/GenBank/DDBJ databases">
        <authorList>
            <person name="Lanie J.A."/>
            <person name="Ng W.-L."/>
            <person name="Kazmierczak K.M."/>
            <person name="Andrzejewski T.M."/>
            <person name="Davidsen T.M."/>
            <person name="Wayne K.J."/>
            <person name="Tettelin H."/>
            <person name="Glass J.I."/>
            <person name="Rusch D."/>
            <person name="Podicherti R."/>
            <person name="Tsui H.-C.T."/>
            <person name="Winkler M.E."/>
        </authorList>
    </citation>
    <scope>NUCLEOTIDE SEQUENCE</scope>
</reference>